<dbReference type="EMBL" id="VMRG01000001">
    <property type="protein sequence ID" value="KAA6232014.1"/>
    <property type="molecule type" value="Genomic_DNA"/>
</dbReference>
<protein>
    <submittedName>
        <fullName evidence="6">Phospholipase</fullName>
    </submittedName>
</protein>
<dbReference type="AlphaFoldDB" id="A0A3S0L0B8"/>
<dbReference type="GO" id="GO:0016787">
    <property type="term" value="F:hydrolase activity"/>
    <property type="evidence" value="ECO:0007669"/>
    <property type="project" value="UniProtKB-KW"/>
</dbReference>
<dbReference type="Proteomes" id="UP000279908">
    <property type="component" value="Unassembled WGS sequence"/>
</dbReference>
<dbReference type="InterPro" id="IPR003140">
    <property type="entry name" value="PLipase/COase/thioEstase"/>
</dbReference>
<comment type="similarity">
    <text evidence="1">Belongs to the AB hydrolase superfamily. AB hydrolase 2 family.</text>
</comment>
<dbReference type="PANTHER" id="PTHR10655:SF17">
    <property type="entry name" value="LYSOPHOSPHOLIPASE-LIKE PROTEIN 1"/>
    <property type="match status" value="1"/>
</dbReference>
<dbReference type="Proteomes" id="UP000327458">
    <property type="component" value="Unassembled WGS sequence"/>
</dbReference>
<evidence type="ECO:0000313" key="7">
    <source>
        <dbReference type="Proteomes" id="UP000279908"/>
    </source>
</evidence>
<dbReference type="Proteomes" id="UP000489351">
    <property type="component" value="Unassembled WGS sequence"/>
</dbReference>
<evidence type="ECO:0000313" key="6">
    <source>
        <dbReference type="EMBL" id="RTY36954.1"/>
    </source>
</evidence>
<dbReference type="Gene3D" id="3.40.50.1820">
    <property type="entry name" value="alpha/beta hydrolase"/>
    <property type="match status" value="1"/>
</dbReference>
<feature type="domain" description="Phospholipase/carboxylesterase/thioesterase" evidence="3">
    <location>
        <begin position="16"/>
        <end position="217"/>
    </location>
</feature>
<dbReference type="EMBL" id="RXYK01000011">
    <property type="protein sequence ID" value="RTY36954.1"/>
    <property type="molecule type" value="Genomic_DNA"/>
</dbReference>
<evidence type="ECO:0000256" key="1">
    <source>
        <dbReference type="ARBA" id="ARBA00006499"/>
    </source>
</evidence>
<accession>A0A3S0L0B8</accession>
<dbReference type="RefSeq" id="WP_126384804.1">
    <property type="nucleotide sequence ID" value="NZ_RXYK01000011.1"/>
</dbReference>
<organism evidence="6 7">
    <name type="scientific">Chlorobium phaeovibrioides</name>
    <dbReference type="NCBI Taxonomy" id="1094"/>
    <lineage>
        <taxon>Bacteria</taxon>
        <taxon>Pseudomonadati</taxon>
        <taxon>Chlorobiota</taxon>
        <taxon>Chlorobiia</taxon>
        <taxon>Chlorobiales</taxon>
        <taxon>Chlorobiaceae</taxon>
        <taxon>Chlorobium/Pelodictyon group</taxon>
        <taxon>Chlorobium</taxon>
    </lineage>
</organism>
<dbReference type="SUPFAM" id="SSF53474">
    <property type="entry name" value="alpha/beta-Hydrolases"/>
    <property type="match status" value="1"/>
</dbReference>
<reference evidence="6 7" key="1">
    <citation type="submission" date="2018-12" db="EMBL/GenBank/DDBJ databases">
        <authorList>
            <person name="Lunina O.N."/>
            <person name="Grouzdev D.S."/>
            <person name="Gorlenko V.M."/>
            <person name="Savvichev A.S."/>
        </authorList>
    </citation>
    <scope>NUCLEOTIDE SEQUENCE [LARGE SCALE GENOMIC DNA]</scope>
    <source>
        <strain evidence="6 7">BrKhr-17</strain>
    </source>
</reference>
<evidence type="ECO:0000313" key="8">
    <source>
        <dbReference type="Proteomes" id="UP000327458"/>
    </source>
</evidence>
<comment type="caution">
    <text evidence="6">The sequence shown here is derived from an EMBL/GenBank/DDBJ whole genome shotgun (WGS) entry which is preliminary data.</text>
</comment>
<gene>
    <name evidence="6" type="ORF">EKD02_07495</name>
    <name evidence="4" type="ORF">FP507_02030</name>
    <name evidence="5" type="ORF">GJ685_06025</name>
</gene>
<keyword evidence="9" id="KW-1185">Reference proteome</keyword>
<evidence type="ECO:0000259" key="3">
    <source>
        <dbReference type="Pfam" id="PF02230"/>
    </source>
</evidence>
<evidence type="ECO:0000313" key="4">
    <source>
        <dbReference type="EMBL" id="KAA6232014.1"/>
    </source>
</evidence>
<reference evidence="4 8" key="2">
    <citation type="submission" date="2019-07" db="EMBL/GenBank/DDBJ databases">
        <title>Draft genome Sequence of Chlorobium phaeovibrioides sp. strain PhvTcv-s14, from the Phylum Chlorobi.</title>
        <authorList>
            <person name="Babenko V."/>
            <person name="Boldyreva D."/>
            <person name="Kanygina A."/>
            <person name="Selezneva O."/>
            <person name="Akopiyan T."/>
            <person name="Lunina O."/>
        </authorList>
    </citation>
    <scope>NUCLEOTIDE SEQUENCE [LARGE SCALE GENOMIC DNA]</scope>
    <source>
        <strain evidence="4 8">GrTcv12</strain>
    </source>
</reference>
<proteinExistence type="inferred from homology"/>
<dbReference type="InterPro" id="IPR050565">
    <property type="entry name" value="LYPA1-2/EST-like"/>
</dbReference>
<dbReference type="InterPro" id="IPR029058">
    <property type="entry name" value="AB_hydrolase_fold"/>
</dbReference>
<sequence>MFQRQQRSLTSLELSPEKESKSHLIVMLHGYGSNEKDLIQLAPELLPECRYTSPRAPLQLDHEMYGWFPIGFTPTGLSVDPDAVKEALKQCITYLEEVIVSFRPPEGKVFLLGFSQGAIMSYMTAFTRPDLLHGVIALSGQLPESAMPEISSPELLKTIPFLVLHGIYDDILPIEKGRAARLWLEQHTLDLTYHEYPVAHQISGVGVTTIRTWLTEHLPR</sequence>
<dbReference type="EMBL" id="WUBZ01000016">
    <property type="protein sequence ID" value="MWV54622.1"/>
    <property type="molecule type" value="Genomic_DNA"/>
</dbReference>
<dbReference type="PANTHER" id="PTHR10655">
    <property type="entry name" value="LYSOPHOSPHOLIPASE-RELATED"/>
    <property type="match status" value="1"/>
</dbReference>
<evidence type="ECO:0000256" key="2">
    <source>
        <dbReference type="ARBA" id="ARBA00022801"/>
    </source>
</evidence>
<name>A0A3S0L0B8_CHLPH</name>
<evidence type="ECO:0000313" key="9">
    <source>
        <dbReference type="Proteomes" id="UP000489351"/>
    </source>
</evidence>
<dbReference type="Pfam" id="PF02230">
    <property type="entry name" value="Abhydrolase_2"/>
    <property type="match status" value="1"/>
</dbReference>
<evidence type="ECO:0000313" key="5">
    <source>
        <dbReference type="EMBL" id="MWV54622.1"/>
    </source>
</evidence>
<keyword evidence="2" id="KW-0378">Hydrolase</keyword>
<dbReference type="ESTHER" id="chlvi-q3gji1">
    <property type="family name" value="LYsophospholipase_carboxylesterase"/>
</dbReference>
<reference evidence="5 9" key="3">
    <citation type="submission" date="2019-11" db="EMBL/GenBank/DDBJ databases">
        <title>Green- and brown-colored morphotypes of Chlorobia in the stratified aquatic ecosystems of Kandalaksha Gulf (White Sea): A model for study of the accessory genome evolution.</title>
        <authorList>
            <person name="Grouzdev D.S."/>
        </authorList>
    </citation>
    <scope>NUCLEOTIDE SEQUENCE [LARGE SCALE GENOMIC DNA]</scope>
    <source>
        <strain evidence="5 9">ZM</strain>
    </source>
</reference>